<dbReference type="GO" id="GO:0046688">
    <property type="term" value="P:response to copper ion"/>
    <property type="evidence" value="ECO:0007669"/>
    <property type="project" value="UniProtKB-UniRule"/>
</dbReference>
<evidence type="ECO:0000256" key="2">
    <source>
        <dbReference type="ARBA" id="ARBA00022475"/>
    </source>
</evidence>
<dbReference type="GO" id="GO:0005886">
    <property type="term" value="C:plasma membrane"/>
    <property type="evidence" value="ECO:0007669"/>
    <property type="project" value="UniProtKB-SubCell"/>
</dbReference>
<feature type="transmembrane region" description="Helical" evidence="6">
    <location>
        <begin position="283"/>
        <end position="301"/>
    </location>
</feature>
<reference evidence="8" key="1">
    <citation type="submission" date="1993-06" db="EMBL/GenBank/DDBJ databases">
        <authorList>
            <person name="Lee Y.-A."/>
        </authorList>
    </citation>
    <scope>NUCLEOTIDE SEQUENCE</scope>
    <source>
        <strain evidence="8">Copper-resistance</strain>
    </source>
</reference>
<evidence type="ECO:0000256" key="6">
    <source>
        <dbReference type="RuleBase" id="RU369037"/>
    </source>
</evidence>
<evidence type="ECO:0000256" key="4">
    <source>
        <dbReference type="ARBA" id="ARBA00022989"/>
    </source>
</evidence>
<proteinExistence type="inferred from homology"/>
<sequence length="307" mass="32236">MSDPWLISIRLALYLSLMAMFGMPLFLLQAISNRGWQPQLMSRIVRLAGWASIAGLVASALGLWAMARSMSGSNDLMAAWQIARTLLTETDLGLTWVFRVGLLISAAALAFLLQNKTPAGIASLTVLGGAALVTLSWGGHGVMTEGVPGWVHLGSDMLHLLIAGAWVGAIAALILVATYTAGAKDDSAAHLLAETSSGFARLGTAIVVLLVITGAANYLFVVGPTFGGVVDSLYGRLLLIKLGAFVGMLVLAAFNRFKHTPALEKALTTGNPSSAVAILRRSLWLELSLATAVMLLVAWLGTLGPME</sequence>
<accession>A0A0K1LZ41</accession>
<dbReference type="RefSeq" id="WP_053045060.1">
    <property type="nucleotide sequence ID" value="NZ_CP012251.1"/>
</dbReference>
<dbReference type="GO" id="GO:0006825">
    <property type="term" value="P:copper ion transport"/>
    <property type="evidence" value="ECO:0007669"/>
    <property type="project" value="InterPro"/>
</dbReference>
<dbReference type="PANTHER" id="PTHR34820:SF4">
    <property type="entry name" value="INNER MEMBRANE PROTEIN YEBZ"/>
    <property type="match status" value="1"/>
</dbReference>
<feature type="transmembrane region" description="Helical" evidence="6">
    <location>
        <begin position="44"/>
        <end position="67"/>
    </location>
</feature>
<evidence type="ECO:0000256" key="1">
    <source>
        <dbReference type="ARBA" id="ARBA00004651"/>
    </source>
</evidence>
<evidence type="ECO:0000256" key="5">
    <source>
        <dbReference type="ARBA" id="ARBA00023136"/>
    </source>
</evidence>
<evidence type="ECO:0000259" key="7">
    <source>
        <dbReference type="Pfam" id="PF05425"/>
    </source>
</evidence>
<protein>
    <recommendedName>
        <fullName evidence="6">Copper resistance protein D</fullName>
    </recommendedName>
</protein>
<feature type="domain" description="Copper resistance protein D" evidence="7">
    <location>
        <begin position="195"/>
        <end position="300"/>
    </location>
</feature>
<feature type="transmembrane region" description="Helical" evidence="6">
    <location>
        <begin position="202"/>
        <end position="221"/>
    </location>
</feature>
<dbReference type="InterPro" id="IPR008457">
    <property type="entry name" value="Cu-R_CopD_dom"/>
</dbReference>
<keyword evidence="4 6" id="KW-1133">Transmembrane helix</keyword>
<dbReference type="AlphaFoldDB" id="Q56798"/>
<dbReference type="InterPro" id="IPR032694">
    <property type="entry name" value="CopC/D"/>
</dbReference>
<keyword evidence="2 6" id="KW-1003">Cell membrane</keyword>
<reference evidence="8" key="2">
    <citation type="journal article" date="1994" name="J. Bacteriol.">
        <title>Molecular cloning, chromosomal mapping, and sequence analysis of copper resistance genes from Xanthomonas campestris pv. juglandis: homology with small blue copper proteins and multicopper oxidase.</title>
        <authorList>
            <person name="Lee Y.A."/>
            <person name="Hendson M."/>
            <person name="Panopoulos N.J."/>
            <person name="Schroth M.N."/>
        </authorList>
    </citation>
    <scope>NUCLEOTIDE SEQUENCE</scope>
    <source>
        <strain evidence="8">Copper-resistance</strain>
    </source>
</reference>
<dbReference type="PANTHER" id="PTHR34820">
    <property type="entry name" value="INNER MEMBRANE PROTEIN YEBZ"/>
    <property type="match status" value="1"/>
</dbReference>
<feature type="transmembrane region" description="Helical" evidence="6">
    <location>
        <begin position="120"/>
        <end position="138"/>
    </location>
</feature>
<dbReference type="PIR" id="D36868">
    <property type="entry name" value="D36868"/>
</dbReference>
<organism evidence="8">
    <name type="scientific">Xanthomonas campestris pv. juglandis</name>
    <name type="common">Xanthomonas arboricola pv. juglandis</name>
    <dbReference type="NCBI Taxonomy" id="195709"/>
    <lineage>
        <taxon>Bacteria</taxon>
        <taxon>Pseudomonadati</taxon>
        <taxon>Pseudomonadota</taxon>
        <taxon>Gammaproteobacteria</taxon>
        <taxon>Lysobacterales</taxon>
        <taxon>Lysobacteraceae</taxon>
        <taxon>Xanthomonas</taxon>
    </lineage>
</organism>
<keyword evidence="5 6" id="KW-0472">Membrane</keyword>
<keyword evidence="3 6" id="KW-0812">Transmembrane</keyword>
<feature type="transmembrane region" description="Helical" evidence="6">
    <location>
        <begin position="96"/>
        <end position="113"/>
    </location>
</feature>
<comment type="function">
    <text evidence="6">Involved in copper resistance.</text>
</comment>
<keyword evidence="6" id="KW-0186">Copper</keyword>
<keyword evidence="6" id="KW-0997">Cell inner membrane</keyword>
<dbReference type="Pfam" id="PF05425">
    <property type="entry name" value="CopD"/>
    <property type="match status" value="1"/>
</dbReference>
<feature type="transmembrane region" description="Helical" evidence="6">
    <location>
        <begin position="233"/>
        <end position="254"/>
    </location>
</feature>
<dbReference type="InterPro" id="IPR047689">
    <property type="entry name" value="CopD"/>
</dbReference>
<evidence type="ECO:0000256" key="3">
    <source>
        <dbReference type="ARBA" id="ARBA00022692"/>
    </source>
</evidence>
<dbReference type="EMBL" id="L19222">
    <property type="protein sequence ID" value="AAA72016.1"/>
    <property type="molecule type" value="Genomic_DNA"/>
</dbReference>
<feature type="transmembrane region" description="Helical" evidence="6">
    <location>
        <begin position="158"/>
        <end position="181"/>
    </location>
</feature>
<dbReference type="NCBIfam" id="NF033808">
    <property type="entry name" value="copper_CopD"/>
    <property type="match status" value="1"/>
</dbReference>
<comment type="similarity">
    <text evidence="6">Belongs to the CopD family.</text>
</comment>
<feature type="transmembrane region" description="Helical" evidence="6">
    <location>
        <begin position="12"/>
        <end position="32"/>
    </location>
</feature>
<accession>Q56798</accession>
<name>Q56798_XANCJ</name>
<comment type="subcellular location">
    <subcellularLocation>
        <location evidence="6">Cell inner membrane</location>
        <topology evidence="6">Multi-pass membrane protein</topology>
    </subcellularLocation>
    <subcellularLocation>
        <location evidence="1">Cell membrane</location>
        <topology evidence="1">Multi-pass membrane protein</topology>
    </subcellularLocation>
</comment>
<evidence type="ECO:0000313" key="8">
    <source>
        <dbReference type="EMBL" id="AAA72016.1"/>
    </source>
</evidence>